<evidence type="ECO:0000313" key="2">
    <source>
        <dbReference type="Proteomes" id="UP001499978"/>
    </source>
</evidence>
<proteinExistence type="predicted"/>
<keyword evidence="2" id="KW-1185">Reference proteome</keyword>
<name>A0ABN3NUR9_9ACTN</name>
<dbReference type="InterPro" id="IPR056238">
    <property type="entry name" value="YunG-like"/>
</dbReference>
<comment type="caution">
    <text evidence="1">The sequence shown here is derived from an EMBL/GenBank/DDBJ whole genome shotgun (WGS) entry which is preliminary data.</text>
</comment>
<protein>
    <submittedName>
        <fullName evidence="1">Uncharacterized protein</fullName>
    </submittedName>
</protein>
<accession>A0ABN3NUR9</accession>
<dbReference type="Pfam" id="PF24585">
    <property type="entry name" value="YunG"/>
    <property type="match status" value="1"/>
</dbReference>
<dbReference type="EMBL" id="BAAARY010000082">
    <property type="protein sequence ID" value="GAA2534597.1"/>
    <property type="molecule type" value="Genomic_DNA"/>
</dbReference>
<sequence length="126" mass="14382">MRASWSADTCSPDDLERSGWQADNPAWGHCDITALVLHDILGGDLMVGEVHANGQQHGFHWWNRLPSGVEIDLTRERFRRGQTISAIRSVRRPTGPTKRRHAEYLLLRERVSARMEGWPTADPERT</sequence>
<organism evidence="1 2">
    <name type="scientific">Pilimelia columellifera subsp. columellifera</name>
    <dbReference type="NCBI Taxonomy" id="706583"/>
    <lineage>
        <taxon>Bacteria</taxon>
        <taxon>Bacillati</taxon>
        <taxon>Actinomycetota</taxon>
        <taxon>Actinomycetes</taxon>
        <taxon>Micromonosporales</taxon>
        <taxon>Micromonosporaceae</taxon>
        <taxon>Pilimelia</taxon>
    </lineage>
</organism>
<gene>
    <name evidence="1" type="ORF">GCM10010201_36600</name>
</gene>
<dbReference type="Proteomes" id="UP001499978">
    <property type="component" value="Unassembled WGS sequence"/>
</dbReference>
<reference evidence="1 2" key="1">
    <citation type="journal article" date="2019" name="Int. J. Syst. Evol. Microbiol.">
        <title>The Global Catalogue of Microorganisms (GCM) 10K type strain sequencing project: providing services to taxonomists for standard genome sequencing and annotation.</title>
        <authorList>
            <consortium name="The Broad Institute Genomics Platform"/>
            <consortium name="The Broad Institute Genome Sequencing Center for Infectious Disease"/>
            <person name="Wu L."/>
            <person name="Ma J."/>
        </authorList>
    </citation>
    <scope>NUCLEOTIDE SEQUENCE [LARGE SCALE GENOMIC DNA]</scope>
    <source>
        <strain evidence="1 2">JCM 3367</strain>
    </source>
</reference>
<evidence type="ECO:0000313" key="1">
    <source>
        <dbReference type="EMBL" id="GAA2534597.1"/>
    </source>
</evidence>